<organism evidence="2 3">
    <name type="scientific">Elsinoe australis</name>
    <dbReference type="NCBI Taxonomy" id="40998"/>
    <lineage>
        <taxon>Eukaryota</taxon>
        <taxon>Fungi</taxon>
        <taxon>Dikarya</taxon>
        <taxon>Ascomycota</taxon>
        <taxon>Pezizomycotina</taxon>
        <taxon>Dothideomycetes</taxon>
        <taxon>Dothideomycetidae</taxon>
        <taxon>Myriangiales</taxon>
        <taxon>Elsinoaceae</taxon>
        <taxon>Elsinoe</taxon>
    </lineage>
</organism>
<evidence type="ECO:0000313" key="2">
    <source>
        <dbReference type="EMBL" id="TKX18398.1"/>
    </source>
</evidence>
<feature type="region of interest" description="Disordered" evidence="1">
    <location>
        <begin position="152"/>
        <end position="176"/>
    </location>
</feature>
<dbReference type="Proteomes" id="UP000308133">
    <property type="component" value="Unassembled WGS sequence"/>
</dbReference>
<feature type="compositionally biased region" description="Low complexity" evidence="1">
    <location>
        <begin position="257"/>
        <end position="269"/>
    </location>
</feature>
<feature type="region of interest" description="Disordered" evidence="1">
    <location>
        <begin position="194"/>
        <end position="269"/>
    </location>
</feature>
<evidence type="ECO:0000313" key="3">
    <source>
        <dbReference type="Proteomes" id="UP000308133"/>
    </source>
</evidence>
<comment type="caution">
    <text evidence="2">The sequence shown here is derived from an EMBL/GenBank/DDBJ whole genome shotgun (WGS) entry which is preliminary data.</text>
</comment>
<feature type="region of interest" description="Disordered" evidence="1">
    <location>
        <begin position="286"/>
        <end position="472"/>
    </location>
</feature>
<dbReference type="AlphaFoldDB" id="A0A4U7AKD2"/>
<feature type="compositionally biased region" description="Low complexity" evidence="1">
    <location>
        <begin position="447"/>
        <end position="462"/>
    </location>
</feature>
<dbReference type="EMBL" id="PTQR01000128">
    <property type="protein sequence ID" value="TKX18398.1"/>
    <property type="molecule type" value="Genomic_DNA"/>
</dbReference>
<protein>
    <submittedName>
        <fullName evidence="2">Uncharacterized protein</fullName>
    </submittedName>
</protein>
<feature type="compositionally biased region" description="Low complexity" evidence="1">
    <location>
        <begin position="199"/>
        <end position="208"/>
    </location>
</feature>
<proteinExistence type="predicted"/>
<feature type="compositionally biased region" description="Polar residues" evidence="1">
    <location>
        <begin position="401"/>
        <end position="422"/>
    </location>
</feature>
<gene>
    <name evidence="2" type="ORF">C1H76_9187</name>
</gene>
<evidence type="ECO:0000256" key="1">
    <source>
        <dbReference type="SAM" id="MobiDB-lite"/>
    </source>
</evidence>
<feature type="compositionally biased region" description="Pro residues" evidence="1">
    <location>
        <begin position="228"/>
        <end position="242"/>
    </location>
</feature>
<feature type="compositionally biased region" description="Low complexity" evidence="1">
    <location>
        <begin position="296"/>
        <end position="306"/>
    </location>
</feature>
<feature type="compositionally biased region" description="Polar residues" evidence="1">
    <location>
        <begin position="214"/>
        <end position="225"/>
    </location>
</feature>
<accession>A0A4U7AKD2</accession>
<feature type="compositionally biased region" description="Polar residues" evidence="1">
    <location>
        <begin position="335"/>
        <end position="377"/>
    </location>
</feature>
<reference evidence="2 3" key="1">
    <citation type="submission" date="2018-02" db="EMBL/GenBank/DDBJ databases">
        <title>Draft genome sequences of Elsinoe sp., causing black scab on jojoba.</title>
        <authorList>
            <person name="Stodart B."/>
            <person name="Jeffress S."/>
            <person name="Ash G."/>
            <person name="Arun Chinnappa K."/>
        </authorList>
    </citation>
    <scope>NUCLEOTIDE SEQUENCE [LARGE SCALE GENOMIC DNA]</scope>
    <source>
        <strain evidence="2 3">Hillstone_2</strain>
    </source>
</reference>
<name>A0A4U7AKD2_9PEZI</name>
<feature type="compositionally biased region" description="Pro residues" evidence="1">
    <location>
        <begin position="381"/>
        <end position="394"/>
    </location>
</feature>
<sequence>MPPQPGEELLLTLFADVHYYINAPGLKPQHDRFSRGSYVYLFHNQIQRRSRLEVANHAGTPDQDAFNGYLDNILLNYAQKQPNLVTVTVNGVPPKPAAPQANDQSAWSLPVHDVRREQKYLYKLHTLDFYFWTADDAAKFVEASRRVLPEQQLHLDMPAQRHSAVSQKSHSEHQDAHHPVIQQLEQAAISEPYRPRADTASTAQSATQGRESRSSNQAPSSTGTPATLPVPAPYNPAAPTAPEPIAHREKTPPPPDAATGNGLAAAAASENPGAQYAVQNNYQQQANHTPQQPYFPGRQQSSSSNSFPPPPPGSPPGALSQPQTPSFFPGPPQPQRMSSAPSTQYAAIPQQQFGSPVQSPQYSQYTPVQSPGFASQQTPTGFPPPPPGGPPSAGIPPSGFSNYTYSAGPQTGYTSQQDTAVHQQFYRPTEAETTPQGHVGSHASLTAALGQQGASSQSQPQPTNAAGAVKAGRFDERIGRVEKGVNKWLKKLDQKI</sequence>